<name>A0ABY9TCS0_BREBE</name>
<reference evidence="1 2" key="1">
    <citation type="submission" date="2023-09" db="EMBL/GenBank/DDBJ databases">
        <title>Complete Genome and Methylome dissection of Bacillus brevis NEB573 original source of BbsI restriction endonuclease.</title>
        <authorList>
            <person name="Fomenkov A."/>
            <person name="Roberts R.D."/>
        </authorList>
    </citation>
    <scope>NUCLEOTIDE SEQUENCE [LARGE SCALE GENOMIC DNA]</scope>
    <source>
        <strain evidence="1 2">NEB573</strain>
        <plasmid evidence="1 2">pBbsI</plasmid>
    </source>
</reference>
<protein>
    <submittedName>
        <fullName evidence="1">Uncharacterized protein</fullName>
    </submittedName>
</protein>
<gene>
    <name evidence="1" type="ORF">RGB73_30395</name>
</gene>
<evidence type="ECO:0000313" key="1">
    <source>
        <dbReference type="EMBL" id="WNC17881.1"/>
    </source>
</evidence>
<evidence type="ECO:0000313" key="2">
    <source>
        <dbReference type="Proteomes" id="UP001256827"/>
    </source>
</evidence>
<dbReference type="Proteomes" id="UP001256827">
    <property type="component" value="Plasmid pBbsI"/>
</dbReference>
<geneLocation type="plasmid" evidence="1 2">
    <name>pBbsI</name>
</geneLocation>
<dbReference type="EMBL" id="CP134052">
    <property type="protein sequence ID" value="WNC17881.1"/>
    <property type="molecule type" value="Genomic_DNA"/>
</dbReference>
<keyword evidence="1" id="KW-0614">Plasmid</keyword>
<sequence>MNKSFYYVINVKEATFFSKKLTRHSIPHSFETGEDFLALPAHEISVLFPDLPIRQYDIVHKMFGGTGKPVPQ</sequence>
<keyword evidence="1" id="KW-0378">Hydrolase</keyword>
<accession>A0ABY9TCS0</accession>
<keyword evidence="2" id="KW-1185">Reference proteome</keyword>
<organism evidence="1 2">
    <name type="scientific">Brevibacillus brevis</name>
    <name type="common">Bacillus brevis</name>
    <dbReference type="NCBI Taxonomy" id="1393"/>
    <lineage>
        <taxon>Bacteria</taxon>
        <taxon>Bacillati</taxon>
        <taxon>Bacillota</taxon>
        <taxon>Bacilli</taxon>
        <taxon>Bacillales</taxon>
        <taxon>Paenibacillaceae</taxon>
        <taxon>Brevibacillus</taxon>
    </lineage>
</organism>
<dbReference type="RefSeq" id="WP_310774685.1">
    <property type="nucleotide sequence ID" value="NZ_CP134052.1"/>
</dbReference>
<dbReference type="GO" id="GO:0016787">
    <property type="term" value="F:hydrolase activity"/>
    <property type="evidence" value="ECO:0007669"/>
    <property type="project" value="UniProtKB-KW"/>
</dbReference>
<proteinExistence type="predicted"/>